<dbReference type="SUPFAM" id="SSF46785">
    <property type="entry name" value="Winged helix' DNA-binding domain"/>
    <property type="match status" value="1"/>
</dbReference>
<keyword evidence="1 6" id="KW-0489">Methyltransferase</keyword>
<dbReference type="AlphaFoldDB" id="A0AAD7DMP8"/>
<dbReference type="Pfam" id="PF08100">
    <property type="entry name" value="Dimerisation"/>
    <property type="match status" value="1"/>
</dbReference>
<evidence type="ECO:0000259" key="5">
    <source>
        <dbReference type="Pfam" id="PF08100"/>
    </source>
</evidence>
<evidence type="ECO:0000256" key="3">
    <source>
        <dbReference type="ARBA" id="ARBA00022691"/>
    </source>
</evidence>
<evidence type="ECO:0000313" key="6">
    <source>
        <dbReference type="EMBL" id="KAJ7695412.1"/>
    </source>
</evidence>
<accession>A0AAD7DMP8</accession>
<name>A0AAD7DMP8_MYCRO</name>
<dbReference type="Gene3D" id="1.10.10.10">
    <property type="entry name" value="Winged helix-like DNA-binding domain superfamily/Winged helix DNA-binding domain"/>
    <property type="match status" value="1"/>
</dbReference>
<evidence type="ECO:0000313" key="7">
    <source>
        <dbReference type="Proteomes" id="UP001221757"/>
    </source>
</evidence>
<dbReference type="InterPro" id="IPR036388">
    <property type="entry name" value="WH-like_DNA-bd_sf"/>
</dbReference>
<dbReference type="Proteomes" id="UP001221757">
    <property type="component" value="Unassembled WGS sequence"/>
</dbReference>
<dbReference type="GO" id="GO:0046983">
    <property type="term" value="F:protein dimerization activity"/>
    <property type="evidence" value="ECO:0007669"/>
    <property type="project" value="InterPro"/>
</dbReference>
<dbReference type="Gene3D" id="3.40.50.150">
    <property type="entry name" value="Vaccinia Virus protein VP39"/>
    <property type="match status" value="1"/>
</dbReference>
<organism evidence="6 7">
    <name type="scientific">Mycena rosella</name>
    <name type="common">Pink bonnet</name>
    <name type="synonym">Agaricus rosellus</name>
    <dbReference type="NCBI Taxonomy" id="1033263"/>
    <lineage>
        <taxon>Eukaryota</taxon>
        <taxon>Fungi</taxon>
        <taxon>Dikarya</taxon>
        <taxon>Basidiomycota</taxon>
        <taxon>Agaricomycotina</taxon>
        <taxon>Agaricomycetes</taxon>
        <taxon>Agaricomycetidae</taxon>
        <taxon>Agaricales</taxon>
        <taxon>Marasmiineae</taxon>
        <taxon>Mycenaceae</taxon>
        <taxon>Mycena</taxon>
    </lineage>
</organism>
<keyword evidence="7" id="KW-1185">Reference proteome</keyword>
<dbReference type="InterPro" id="IPR036390">
    <property type="entry name" value="WH_DNA-bd_sf"/>
</dbReference>
<dbReference type="Pfam" id="PF00891">
    <property type="entry name" value="Methyltransf_2"/>
    <property type="match status" value="1"/>
</dbReference>
<dbReference type="SUPFAM" id="SSF53335">
    <property type="entry name" value="S-adenosyl-L-methionine-dependent methyltransferases"/>
    <property type="match status" value="1"/>
</dbReference>
<proteinExistence type="predicted"/>
<evidence type="ECO:0000256" key="2">
    <source>
        <dbReference type="ARBA" id="ARBA00022679"/>
    </source>
</evidence>
<dbReference type="InterPro" id="IPR001077">
    <property type="entry name" value="COMT_C"/>
</dbReference>
<dbReference type="PROSITE" id="PS51683">
    <property type="entry name" value="SAM_OMT_II"/>
    <property type="match status" value="1"/>
</dbReference>
<feature type="domain" description="O-methyltransferase dimerisation" evidence="5">
    <location>
        <begin position="87"/>
        <end position="156"/>
    </location>
</feature>
<dbReference type="PANTHER" id="PTHR43712:SF2">
    <property type="entry name" value="O-METHYLTRANSFERASE CICE"/>
    <property type="match status" value="1"/>
</dbReference>
<sequence length="445" mass="49319">MSPNSPVSALVALIANAAKTLETEYNKTPEGVPDLNSPTPHSLDAQISSLETIQAVRILEGACAQLCATLARPNHTAVNKVMSVFETSCLHVALSFKIPDILQEKPEGMHLTEISKQSGVEQEKLARILRYLASNHCFREVSTDVFANNRISIQLLSTNPISSLGLHYTEDNDWAGTKLAETLADPIWGPSYSPEHTAWNKFSKQPQSMFAYWQTPEARARGERFGLAMLGWGNTIGGSAIATGYPWQDLGKGATVCDVGGGVGTMTMELARAQPQLQLKLQDMPERMVQAKDTIWPAQCPEALKENRIEFKAIDFFTESPIPGCDVYYLKNILHDWPDAECVTILKGVKKSMKPESRVLIHEYIMQGPIRAAATESNFTQAPEPLLANYGVGKLRQYNLDLTMFVLYNSKERTLQEFVSLGEAAGLRFERLWELGELGAVEFRL</sequence>
<dbReference type="EMBL" id="JARKIE010000038">
    <property type="protein sequence ID" value="KAJ7695412.1"/>
    <property type="molecule type" value="Genomic_DNA"/>
</dbReference>
<evidence type="ECO:0000259" key="4">
    <source>
        <dbReference type="Pfam" id="PF00891"/>
    </source>
</evidence>
<dbReference type="GO" id="GO:0008171">
    <property type="term" value="F:O-methyltransferase activity"/>
    <property type="evidence" value="ECO:0007669"/>
    <property type="project" value="InterPro"/>
</dbReference>
<dbReference type="InterPro" id="IPR029063">
    <property type="entry name" value="SAM-dependent_MTases_sf"/>
</dbReference>
<protein>
    <submittedName>
        <fullName evidence="6">S-adenosyl-L-methionine-dependent methyltransferase</fullName>
    </submittedName>
</protein>
<feature type="domain" description="O-methyltransferase C-terminal" evidence="4">
    <location>
        <begin position="254"/>
        <end position="427"/>
    </location>
</feature>
<evidence type="ECO:0000256" key="1">
    <source>
        <dbReference type="ARBA" id="ARBA00022603"/>
    </source>
</evidence>
<dbReference type="GO" id="GO:0032259">
    <property type="term" value="P:methylation"/>
    <property type="evidence" value="ECO:0007669"/>
    <property type="project" value="UniProtKB-KW"/>
</dbReference>
<keyword evidence="3" id="KW-0949">S-adenosyl-L-methionine</keyword>
<gene>
    <name evidence="6" type="ORF">B0H17DRAFT_1198647</name>
</gene>
<keyword evidence="2" id="KW-0808">Transferase</keyword>
<reference evidence="6" key="1">
    <citation type="submission" date="2023-03" db="EMBL/GenBank/DDBJ databases">
        <title>Massive genome expansion in bonnet fungi (Mycena s.s.) driven by repeated elements and novel gene families across ecological guilds.</title>
        <authorList>
            <consortium name="Lawrence Berkeley National Laboratory"/>
            <person name="Harder C.B."/>
            <person name="Miyauchi S."/>
            <person name="Viragh M."/>
            <person name="Kuo A."/>
            <person name="Thoen E."/>
            <person name="Andreopoulos B."/>
            <person name="Lu D."/>
            <person name="Skrede I."/>
            <person name="Drula E."/>
            <person name="Henrissat B."/>
            <person name="Morin E."/>
            <person name="Kohler A."/>
            <person name="Barry K."/>
            <person name="LaButti K."/>
            <person name="Morin E."/>
            <person name="Salamov A."/>
            <person name="Lipzen A."/>
            <person name="Mereny Z."/>
            <person name="Hegedus B."/>
            <person name="Baldrian P."/>
            <person name="Stursova M."/>
            <person name="Weitz H."/>
            <person name="Taylor A."/>
            <person name="Grigoriev I.V."/>
            <person name="Nagy L.G."/>
            <person name="Martin F."/>
            <person name="Kauserud H."/>
        </authorList>
    </citation>
    <scope>NUCLEOTIDE SEQUENCE</scope>
    <source>
        <strain evidence="6">CBHHK067</strain>
    </source>
</reference>
<comment type="caution">
    <text evidence="6">The sequence shown here is derived from an EMBL/GenBank/DDBJ whole genome shotgun (WGS) entry which is preliminary data.</text>
</comment>
<dbReference type="InterPro" id="IPR012967">
    <property type="entry name" value="COMT_dimerisation"/>
</dbReference>
<dbReference type="InterPro" id="IPR016461">
    <property type="entry name" value="COMT-like"/>
</dbReference>
<dbReference type="PANTHER" id="PTHR43712">
    <property type="entry name" value="PUTATIVE (AFU_ORTHOLOGUE AFUA_4G14580)-RELATED"/>
    <property type="match status" value="1"/>
</dbReference>